<evidence type="ECO:0000256" key="2">
    <source>
        <dbReference type="ARBA" id="ARBA00023163"/>
    </source>
</evidence>
<dbReference type="Gene3D" id="3.30.450.20">
    <property type="entry name" value="PAS domain"/>
    <property type="match status" value="2"/>
</dbReference>
<dbReference type="PANTHER" id="PTHR34236">
    <property type="entry name" value="DIMETHYL SULFOXIDE REDUCTASE TRANSCRIPTIONAL ACTIVATOR"/>
    <property type="match status" value="1"/>
</dbReference>
<dbReference type="SUPFAM" id="SSF55785">
    <property type="entry name" value="PYP-like sensor domain (PAS domain)"/>
    <property type="match status" value="1"/>
</dbReference>
<dbReference type="RefSeq" id="WP_277520079.1">
    <property type="nucleotide sequence ID" value="NZ_JAMQOT010000001.1"/>
</dbReference>
<feature type="compositionally biased region" description="Low complexity" evidence="3">
    <location>
        <begin position="148"/>
        <end position="157"/>
    </location>
</feature>
<dbReference type="SUPFAM" id="SSF88659">
    <property type="entry name" value="Sigma3 and sigma4 domains of RNA polymerase sigma factors"/>
    <property type="match status" value="1"/>
</dbReference>
<protein>
    <submittedName>
        <fullName evidence="5">Helix-turn-helix domain-containing protein</fullName>
    </submittedName>
</protein>
<feature type="compositionally biased region" description="Low complexity" evidence="3">
    <location>
        <begin position="166"/>
        <end position="175"/>
    </location>
</feature>
<feature type="region of interest" description="Disordered" evidence="3">
    <location>
        <begin position="145"/>
        <end position="190"/>
    </location>
</feature>
<feature type="domain" description="PAS" evidence="4">
    <location>
        <begin position="27"/>
        <end position="88"/>
    </location>
</feature>
<reference evidence="5" key="1">
    <citation type="submission" date="2022-06" db="EMBL/GenBank/DDBJ databases">
        <title>Natrinema sp. a new haloarchaeum isolate from saline soil.</title>
        <authorList>
            <person name="Strakova D."/>
            <person name="Galisteo C."/>
            <person name="Sanchez-Porro C."/>
            <person name="Ventosa A."/>
        </authorList>
    </citation>
    <scope>NUCLEOTIDE SEQUENCE</scope>
    <source>
        <strain evidence="5">S1CR25-10</strain>
    </source>
</reference>
<dbReference type="InterPro" id="IPR029016">
    <property type="entry name" value="GAF-like_dom_sf"/>
</dbReference>
<dbReference type="SUPFAM" id="SSF55781">
    <property type="entry name" value="GAF domain-like"/>
    <property type="match status" value="1"/>
</dbReference>
<evidence type="ECO:0000256" key="3">
    <source>
        <dbReference type="SAM" id="MobiDB-lite"/>
    </source>
</evidence>
<dbReference type="Proteomes" id="UP001154061">
    <property type="component" value="Unassembled WGS sequence"/>
</dbReference>
<dbReference type="Gene3D" id="3.30.450.40">
    <property type="match status" value="1"/>
</dbReference>
<dbReference type="PROSITE" id="PS50112">
    <property type="entry name" value="PAS"/>
    <property type="match status" value="1"/>
</dbReference>
<keyword evidence="1" id="KW-0805">Transcription regulation</keyword>
<dbReference type="Pfam" id="PF04967">
    <property type="entry name" value="HTH_10"/>
    <property type="match status" value="1"/>
</dbReference>
<dbReference type="Gene3D" id="1.10.10.10">
    <property type="entry name" value="Winged helix-like DNA-binding domain superfamily/Winged helix DNA-binding domain"/>
    <property type="match status" value="1"/>
</dbReference>
<gene>
    <name evidence="5" type="ORF">NDI89_03245</name>
</gene>
<feature type="region of interest" description="Disordered" evidence="3">
    <location>
        <begin position="224"/>
        <end position="246"/>
    </location>
</feature>
<keyword evidence="6" id="KW-1185">Reference proteome</keyword>
<dbReference type="InterPro" id="IPR035965">
    <property type="entry name" value="PAS-like_dom_sf"/>
</dbReference>
<sequence>MGKHWHWNEPDPIADGGDVIDRLWPSSTVDSGAYELDSQYRFAAVDDGMTALTGYERDALLGEHVSMVFAEDTADSVEELVRTLSSIGPGSTDTDSETGDQTVPPAEAAITLEAPLATSGGESLPCTHQFRRLEDPAEPDRIAGTVRAAASSSTESSSPDREPADRAPTTAAAPDRTADQSTARTPAPRELLVHHAGGFYTLDTDCRYTFLNDRAAELLGVDDDRSYPVEPTESVDAESVPSPASPFDAAHDRALSLQRPIAVEEYHEPTSSWLEARLFPTEIGLAVHLSDVSHRKAYERTLEAENRRLKRELECQRDRRTTLEGVTDVVHEITAAVVEGSTREELERVTCETLAGFSEYEFAFVAAVDAKTGDIRNRVEAGVDGYVEAIPLSTDPDDPAGRGPFGRAIRTQSMQVSTDVFTDPDFEPWRDDAREHGYRSAAAIPITHEGTLYGALGLTSANPAVFEGDTRDVIGQLGDILGHAIAARDRKRALVSDDLIELDYEIRNAFELFDAPPTDERIRFDRVVRIAEDRFLEYGTTTPAALPAFERLVDQVPHWDEVTVLDESDDTVTFELKITSPPMFSAVADHGGYVEQAVLEDGDYTMTVHLPRRTDVRAVTAAIQQVYPGAENVARRQITPATQSIDRIQDHLSQALTDRQRTVLETAYYAGFFEWPRVSTGEEIADRLEISPATFHEHLRAAQRKLVVTVVDSPGSILRDAADE</sequence>
<accession>A0A9Q4KZD3</accession>
<proteinExistence type="predicted"/>
<dbReference type="InterPro" id="IPR000014">
    <property type="entry name" value="PAS"/>
</dbReference>
<dbReference type="InterPro" id="IPR036388">
    <property type="entry name" value="WH-like_DNA-bd_sf"/>
</dbReference>
<organism evidence="5 6">
    <name type="scientific">Natrinema salsiterrestre</name>
    <dbReference type="NCBI Taxonomy" id="2950540"/>
    <lineage>
        <taxon>Archaea</taxon>
        <taxon>Methanobacteriati</taxon>
        <taxon>Methanobacteriota</taxon>
        <taxon>Stenosarchaea group</taxon>
        <taxon>Halobacteria</taxon>
        <taxon>Halobacteriales</taxon>
        <taxon>Natrialbaceae</taxon>
        <taxon>Natrinema</taxon>
    </lineage>
</organism>
<evidence type="ECO:0000313" key="5">
    <source>
        <dbReference type="EMBL" id="MDF9744592.1"/>
    </source>
</evidence>
<dbReference type="AlphaFoldDB" id="A0A9Q4KZD3"/>
<dbReference type="Pfam" id="PF13185">
    <property type="entry name" value="GAF_2"/>
    <property type="match status" value="1"/>
</dbReference>
<dbReference type="InterPro" id="IPR007050">
    <property type="entry name" value="HTH_bacterioopsin"/>
</dbReference>
<evidence type="ECO:0000259" key="4">
    <source>
        <dbReference type="PROSITE" id="PS50112"/>
    </source>
</evidence>
<comment type="caution">
    <text evidence="5">The sequence shown here is derived from an EMBL/GenBank/DDBJ whole genome shotgun (WGS) entry which is preliminary data.</text>
</comment>
<evidence type="ECO:0000313" key="6">
    <source>
        <dbReference type="Proteomes" id="UP001154061"/>
    </source>
</evidence>
<evidence type="ECO:0000256" key="1">
    <source>
        <dbReference type="ARBA" id="ARBA00023015"/>
    </source>
</evidence>
<name>A0A9Q4KZD3_9EURY</name>
<dbReference type="PANTHER" id="PTHR34236:SF1">
    <property type="entry name" value="DIMETHYL SULFOXIDE REDUCTASE TRANSCRIPTIONAL ACTIVATOR"/>
    <property type="match status" value="1"/>
</dbReference>
<keyword evidence="2" id="KW-0804">Transcription</keyword>
<dbReference type="SMART" id="SM00065">
    <property type="entry name" value="GAF"/>
    <property type="match status" value="1"/>
</dbReference>
<dbReference type="InterPro" id="IPR013324">
    <property type="entry name" value="RNA_pol_sigma_r3/r4-like"/>
</dbReference>
<dbReference type="InterPro" id="IPR003018">
    <property type="entry name" value="GAF"/>
</dbReference>
<dbReference type="Pfam" id="PF15915">
    <property type="entry name" value="BAT"/>
    <property type="match status" value="1"/>
</dbReference>
<dbReference type="EMBL" id="JAMQOT010000001">
    <property type="protein sequence ID" value="MDF9744592.1"/>
    <property type="molecule type" value="Genomic_DNA"/>
</dbReference>
<dbReference type="InterPro" id="IPR031803">
    <property type="entry name" value="BAT_GAF/HTH-assoc"/>
</dbReference>